<dbReference type="PROSITE" id="PS51257">
    <property type="entry name" value="PROKAR_LIPOPROTEIN"/>
    <property type="match status" value="1"/>
</dbReference>
<keyword evidence="2" id="KW-0732">Signal</keyword>
<feature type="compositionally biased region" description="Low complexity" evidence="1">
    <location>
        <begin position="365"/>
        <end position="377"/>
    </location>
</feature>
<name>A0A1I0KPT9_9BACT</name>
<proteinExistence type="predicted"/>
<keyword evidence="4" id="KW-1185">Reference proteome</keyword>
<organism evidence="3 4">
    <name type="scientific">Stigmatella erecta</name>
    <dbReference type="NCBI Taxonomy" id="83460"/>
    <lineage>
        <taxon>Bacteria</taxon>
        <taxon>Pseudomonadati</taxon>
        <taxon>Myxococcota</taxon>
        <taxon>Myxococcia</taxon>
        <taxon>Myxococcales</taxon>
        <taxon>Cystobacterineae</taxon>
        <taxon>Archangiaceae</taxon>
        <taxon>Stigmatella</taxon>
    </lineage>
</organism>
<feature type="signal peptide" evidence="2">
    <location>
        <begin position="1"/>
        <end position="22"/>
    </location>
</feature>
<accession>A0A1I0KPT9</accession>
<evidence type="ECO:0000256" key="2">
    <source>
        <dbReference type="SAM" id="SignalP"/>
    </source>
</evidence>
<evidence type="ECO:0000313" key="4">
    <source>
        <dbReference type="Proteomes" id="UP000199181"/>
    </source>
</evidence>
<reference evidence="4" key="1">
    <citation type="submission" date="2016-10" db="EMBL/GenBank/DDBJ databases">
        <authorList>
            <person name="Varghese N."/>
            <person name="Submissions S."/>
        </authorList>
    </citation>
    <scope>NUCLEOTIDE SEQUENCE [LARGE SCALE GENOMIC DNA]</scope>
    <source>
        <strain evidence="4">DSM 16858</strain>
    </source>
</reference>
<feature type="region of interest" description="Disordered" evidence="1">
    <location>
        <begin position="361"/>
        <end position="402"/>
    </location>
</feature>
<feature type="compositionally biased region" description="Basic and acidic residues" evidence="1">
    <location>
        <begin position="381"/>
        <end position="390"/>
    </location>
</feature>
<dbReference type="Proteomes" id="UP000199181">
    <property type="component" value="Unassembled WGS sequence"/>
</dbReference>
<sequence>MKFFQRLGLAVSVCGAALAALAGCASSQSAQGIAVAIVKKRMEGFAEAAQRCAAFDEGHVLPGEGEQFAQPGAFLHETSGARRLLATLGIPDRLEQRLEALRKELDKCDASVGNSNGKDIFKFPKLLAIRNYTQELSKLESNLDRARKTCSSKPPPDTCLVNLVAEEESPLKGVSGIGKAVQGIIEEVESHRNDAKGLPPALKNNTDCTSAHAEALELATQFVRARDAWQQLEYLPNDPAKAQEFFATLLKKQAGFHTVQVAFNGIDSALYALQRRLDSFESSSAMFSLFSTTVEIGGFYDGLFQEVARSLLPVFNELGFGPDLVLATICERMKAEPPASSASGLRVAFFRGLVHVVGKETEGKPASASQPVQAQEQPQEEGTRNSKQIEKPSSSTTGKRDIVVEAADVSSLALLKVLKDNPFESPLESTIEAAVALEEAKLAETFLHTPPLRKLINTFAGRAESGTPPVENTSTIATAQLLKDAGESVRSDVHLPPSVPTELDESGKAGLQVKHPEGNCSSPTVTINAATSEDIKTLTGELTRMTDAVTQLAIARASGGFRYCAFIAQETDRITVKNQLKGMTQSTDVELGLKCSEDGVLGLQVPAKYDFFDKGSSKPANNQHLSLLRNLGWALWSRAASEGRTDDPPRVRFSAFTDALPWTWSKVLEEAKWWEQNGLTSEKLFPTRFSQLNNAASSSKTRTEAALLCDEIDNVADCRENAPKLTAKPYTWTQNNPSDDKLWRLARLSNKVLAELRAFRIAWEVAKAYCEQSTNRGCMESFLGRATLAAATTSRESDSGGRTFTLVIQ</sequence>
<protein>
    <submittedName>
        <fullName evidence="3">Uncharacterized protein</fullName>
    </submittedName>
</protein>
<dbReference type="EMBL" id="FOIJ01000012">
    <property type="protein sequence ID" value="SEU26575.1"/>
    <property type="molecule type" value="Genomic_DNA"/>
</dbReference>
<gene>
    <name evidence="3" type="ORF">SAMN05443639_112119</name>
</gene>
<dbReference type="AlphaFoldDB" id="A0A1I0KPT9"/>
<evidence type="ECO:0000256" key="1">
    <source>
        <dbReference type="SAM" id="MobiDB-lite"/>
    </source>
</evidence>
<evidence type="ECO:0000313" key="3">
    <source>
        <dbReference type="EMBL" id="SEU26575.1"/>
    </source>
</evidence>
<dbReference type="RefSeq" id="WP_093523884.1">
    <property type="nucleotide sequence ID" value="NZ_FOIJ01000012.1"/>
</dbReference>
<feature type="chain" id="PRO_5011732606" evidence="2">
    <location>
        <begin position="23"/>
        <end position="809"/>
    </location>
</feature>